<dbReference type="InterPro" id="IPR003961">
    <property type="entry name" value="FN3_dom"/>
</dbReference>
<evidence type="ECO:0000313" key="2">
    <source>
        <dbReference type="Proteomes" id="UP000324629"/>
    </source>
</evidence>
<dbReference type="CDD" id="cd00063">
    <property type="entry name" value="FN3"/>
    <property type="match status" value="1"/>
</dbReference>
<accession>A0A5J4NPF7</accession>
<dbReference type="Gene3D" id="2.60.40.10">
    <property type="entry name" value="Immunoglobulins"/>
    <property type="match status" value="2"/>
</dbReference>
<keyword evidence="2" id="KW-1185">Reference proteome</keyword>
<dbReference type="EMBL" id="QNGE01001569">
    <property type="protein sequence ID" value="KAA3677299.1"/>
    <property type="molecule type" value="Genomic_DNA"/>
</dbReference>
<dbReference type="SUPFAM" id="SSF49265">
    <property type="entry name" value="Fibronectin type III"/>
    <property type="match status" value="2"/>
</dbReference>
<name>A0A5J4NPF7_9TREM</name>
<organism evidence="1 2">
    <name type="scientific">Paragonimus westermani</name>
    <dbReference type="NCBI Taxonomy" id="34504"/>
    <lineage>
        <taxon>Eukaryota</taxon>
        <taxon>Metazoa</taxon>
        <taxon>Spiralia</taxon>
        <taxon>Lophotrochozoa</taxon>
        <taxon>Platyhelminthes</taxon>
        <taxon>Trematoda</taxon>
        <taxon>Digenea</taxon>
        <taxon>Plagiorchiida</taxon>
        <taxon>Troglotremata</taxon>
        <taxon>Troglotrematidae</taxon>
        <taxon>Paragonimus</taxon>
    </lineage>
</organism>
<proteinExistence type="predicted"/>
<reference evidence="1 2" key="1">
    <citation type="journal article" date="2019" name="Gigascience">
        <title>Whole-genome sequence of the oriental lung fluke Paragonimus westermani.</title>
        <authorList>
            <person name="Oey H."/>
            <person name="Zakrzewski M."/>
            <person name="Narain K."/>
            <person name="Devi K.R."/>
            <person name="Agatsuma T."/>
            <person name="Nawaratna S."/>
            <person name="Gobert G.N."/>
            <person name="Jones M.K."/>
            <person name="Ragan M.A."/>
            <person name="McManus D.P."/>
            <person name="Krause L."/>
        </authorList>
    </citation>
    <scope>NUCLEOTIDE SEQUENCE [LARGE SCALE GENOMIC DNA]</scope>
    <source>
        <strain evidence="1 2">IND2009</strain>
    </source>
</reference>
<sequence>MVAGAYRPPMLMLKDYTDSSGRANASLGLTERWTEDTVNTARNLAKKLIFMNRWSEAHLLDDVVANSQLIELSDNNTRQTRNNSSTAIVRIYADVVYHFRIRLENQIGLSDPSEIAPSLDAPADSLCYLPPQSVSMLPKDMIVYGNRPTNLIVKWLPIPPAEHNGPGLQYYLAITCLDCLLGPTKPLMNITRITDWSVGELKVEQLITRESTGAPDGLGRLQYWKIETFRTYENLIIRKPPSWSAAALRTSNDLNQSDDVVYGSLTERVQLEAYRGENTPWGENVNTMPVKSKQAEIDFINNSYVARIVGIPGKTRLNLIVRVLNVQHAGAPSTPIYLETKEGVPEAVPEFITTLVGVNHVELAWVKPMRTNGVLTSYELEVYEDNAHPYFMINPIVDDQNSVNVCLARKLNGPVDHAEDLMLNLNRGAPTESSATRLSDTEPQELLSFEQKHSPTWQNEQHLSSVDTKAVLKSVGPKHSDMFYAQFRKVGEVNWEETQREFQKPWIILSNLVPGTLNHI</sequence>
<protein>
    <recommendedName>
        <fullName evidence="3">Fibronectin type-III domain-containing protein</fullName>
    </recommendedName>
</protein>
<comment type="caution">
    <text evidence="1">The sequence shown here is derived from an EMBL/GenBank/DDBJ whole genome shotgun (WGS) entry which is preliminary data.</text>
</comment>
<dbReference type="InterPro" id="IPR013783">
    <property type="entry name" value="Ig-like_fold"/>
</dbReference>
<evidence type="ECO:0008006" key="3">
    <source>
        <dbReference type="Google" id="ProtNLM"/>
    </source>
</evidence>
<evidence type="ECO:0000313" key="1">
    <source>
        <dbReference type="EMBL" id="KAA3677299.1"/>
    </source>
</evidence>
<dbReference type="Proteomes" id="UP000324629">
    <property type="component" value="Unassembled WGS sequence"/>
</dbReference>
<gene>
    <name evidence="1" type="ORF">DEA37_0011024</name>
</gene>
<dbReference type="AlphaFoldDB" id="A0A5J4NPF7"/>
<dbReference type="InterPro" id="IPR036116">
    <property type="entry name" value="FN3_sf"/>
</dbReference>